<dbReference type="HOGENOM" id="CLU_002907_1_0_1"/>
<organism evidence="2 3">
    <name type="scientific">Sphaerobolus stellatus (strain SS14)</name>
    <dbReference type="NCBI Taxonomy" id="990650"/>
    <lineage>
        <taxon>Eukaryota</taxon>
        <taxon>Fungi</taxon>
        <taxon>Dikarya</taxon>
        <taxon>Basidiomycota</taxon>
        <taxon>Agaricomycotina</taxon>
        <taxon>Agaricomycetes</taxon>
        <taxon>Phallomycetidae</taxon>
        <taxon>Geastrales</taxon>
        <taxon>Sphaerobolaceae</taxon>
        <taxon>Sphaerobolus</taxon>
    </lineage>
</organism>
<dbReference type="EMBL" id="KN837108">
    <property type="protein sequence ID" value="KIJ46171.1"/>
    <property type="molecule type" value="Genomic_DNA"/>
</dbReference>
<evidence type="ECO:0000313" key="3">
    <source>
        <dbReference type="Proteomes" id="UP000054279"/>
    </source>
</evidence>
<evidence type="ECO:0000313" key="2">
    <source>
        <dbReference type="EMBL" id="KIJ46171.1"/>
    </source>
</evidence>
<keyword evidence="3" id="KW-1185">Reference proteome</keyword>
<reference evidence="2 3" key="1">
    <citation type="submission" date="2014-06" db="EMBL/GenBank/DDBJ databases">
        <title>Evolutionary Origins and Diversification of the Mycorrhizal Mutualists.</title>
        <authorList>
            <consortium name="DOE Joint Genome Institute"/>
            <consortium name="Mycorrhizal Genomics Consortium"/>
            <person name="Kohler A."/>
            <person name="Kuo A."/>
            <person name="Nagy L.G."/>
            <person name="Floudas D."/>
            <person name="Copeland A."/>
            <person name="Barry K.W."/>
            <person name="Cichocki N."/>
            <person name="Veneault-Fourrey C."/>
            <person name="LaButti K."/>
            <person name="Lindquist E.A."/>
            <person name="Lipzen A."/>
            <person name="Lundell T."/>
            <person name="Morin E."/>
            <person name="Murat C."/>
            <person name="Riley R."/>
            <person name="Ohm R."/>
            <person name="Sun H."/>
            <person name="Tunlid A."/>
            <person name="Henrissat B."/>
            <person name="Grigoriev I.V."/>
            <person name="Hibbett D.S."/>
            <person name="Martin F."/>
        </authorList>
    </citation>
    <scope>NUCLEOTIDE SEQUENCE [LARGE SCALE GENOMIC DNA]</scope>
    <source>
        <strain evidence="2 3">SS14</strain>
    </source>
</reference>
<protein>
    <submittedName>
        <fullName evidence="2">Uncharacterized protein</fullName>
    </submittedName>
</protein>
<proteinExistence type="predicted"/>
<dbReference type="Proteomes" id="UP000054279">
    <property type="component" value="Unassembled WGS sequence"/>
</dbReference>
<feature type="region of interest" description="Disordered" evidence="1">
    <location>
        <begin position="40"/>
        <end position="62"/>
    </location>
</feature>
<sequence>MKQHLKGASHREAMAKINSAKAQCSVADIFKKKDRTLKHSTTAIPTPSPLTHDVPIRNSPQSSSKSFLIRRFQECIARLPSTVPQANPNHALAQFAVLPTINSISEDQWEVVDPILNRLIGADIPPSALRKLVCKGRYGLDGLCDWLDVYVSHKLILEALLEPKLERLMEVMGEFFESTSTCQFPEDTSGLLLFPSKTHVASQEIIDVDMISDDEALPQPQTAPSTVVSCQVQNQCITCRGFEIKLPAGQSPWTSHPFAVHADENLPWKPVIRGERLFLVADACLKKCYMHPCTKCCTIGQHNIVVGIIDRMEFGAKENTPYKWLSHTQMCQVVERHSRLADELRLNSLNMGRKLASRTTVLEEHKRFLLCIASGKVQRMHALVSVGLRNGLGISSLLEKAMKAAQNLYSPRGYDERDYRIATLLWRWRGARAAELAHKVLKLPSLRSVRNYTDNLEAMFPKKDLSSLQTKVGFVLMVDELAVKSRLRYDAKTNSILGVCREHSKQYSFSFKSENEPNAILEGIHDERLHFACEATVVALGSLDPTPCSRTACPMAVSGTCKRENAEEHCGLLQKIFEACLQHGIKIYCIASDGESKHGLALNFLTLKSPLSPTSPLFPLVGELSLFDILVGDKNLTTDKDFRHIFKRLRNALIRVTGICIDGAAITPAILRQHLADDGIPCSRIDSLLNPKQDVPLAVSLLLAIWSLSEPTGAAVPTHARMRQLINLFGEFVSSLLRPYITPSLSLANQLKLLSKAAHLSLCLYSLGRGSFIPVQLYGDIAIMVKNVYFCVAKTQSDDPGAEFHITLLGTDHLESQFGNLRTMIGNDCNANLLQVGSRLTAAAECAEILTRHPEWNNTPQRLHLSGLSDKGEILDNSIDHINPDSWTGDVKKAGLECPFEQMEKAGNVNILSPFGTLIFKHGLQIGEQNEEPELESIPPPSASEGAAQPLTQDATAIPNEDLQQPEFEDVVNAEDVPAETEADIAKNPHFLLVDGARVYKASFLRVHSFLLTKRDSADRLLRVRGFSKFENPTQNSSNSAAIVGEAALLVNDPAMTLVKIQDGHIFLAVIQVNGIKESGRACFSCEQDSEQLLGFDASKCNCCGPNVKIGSGANLIAHNSAHILFDIMIKSIVNMPCAFCLLGDGVCFMYLMKGQDTQIDLKKSHCKRKSRLKYKPASESTPASLCSNIPLQCPVCLQQAPAVWRYNLKLHLQKVHLDTPVGEYKDLWQISEAEMFGMKGLWGQIKNP</sequence>
<accession>A0A0C9W495</accession>
<name>A0A0C9W495_SPHS4</name>
<dbReference type="AlphaFoldDB" id="A0A0C9W495"/>
<evidence type="ECO:0000256" key="1">
    <source>
        <dbReference type="SAM" id="MobiDB-lite"/>
    </source>
</evidence>
<dbReference type="OrthoDB" id="2691851at2759"/>
<gene>
    <name evidence="2" type="ORF">M422DRAFT_250214</name>
</gene>